<dbReference type="OrthoDB" id="9814002at2"/>
<comment type="caution">
    <text evidence="1">The sequence shown here is derived from an EMBL/GenBank/DDBJ whole genome shotgun (WGS) entry which is preliminary data.</text>
</comment>
<name>A0A3S4Y9E0_9SPHI</name>
<dbReference type="AlphaFoldDB" id="A0A3S4Y9E0"/>
<protein>
    <recommendedName>
        <fullName evidence="3">TonB C-terminal domain-containing protein</fullName>
    </recommendedName>
</protein>
<organism evidence="1 2">
    <name type="scientific">Mucilaginibacter gilvus</name>
    <dbReference type="NCBI Taxonomy" id="2305909"/>
    <lineage>
        <taxon>Bacteria</taxon>
        <taxon>Pseudomonadati</taxon>
        <taxon>Bacteroidota</taxon>
        <taxon>Sphingobacteriia</taxon>
        <taxon>Sphingobacteriales</taxon>
        <taxon>Sphingobacteriaceae</taxon>
        <taxon>Mucilaginibacter</taxon>
    </lineage>
</organism>
<sequence length="143" mass="16271">MDGILRGWFTNKDIIMRNVFFCLLLLPVILKAQSKPDTIIYSYTEIPPEYPGAENKLSIDFLKKIRVPKPIPSSFDTRIAVEFVVEKNGTITHERIIRGNKDIASQFLKQIKSVKWTTGYNKGKPVRSKYSSAVSCLMTASEE</sequence>
<evidence type="ECO:0008006" key="3">
    <source>
        <dbReference type="Google" id="ProtNLM"/>
    </source>
</evidence>
<keyword evidence="2" id="KW-1185">Reference proteome</keyword>
<dbReference type="RefSeq" id="WP_128535004.1">
    <property type="nucleotide sequence ID" value="NZ_SBIW01000007.1"/>
</dbReference>
<reference evidence="1 2" key="1">
    <citation type="submission" date="2019-01" db="EMBL/GenBank/DDBJ databases">
        <title>Mucilaginibacter antarcticum sp. nov., isolated from antarctic soil.</title>
        <authorList>
            <person name="Yan Y.-Q."/>
            <person name="Du Z.-J."/>
        </authorList>
    </citation>
    <scope>NUCLEOTIDE SEQUENCE [LARGE SCALE GENOMIC DNA]</scope>
    <source>
        <strain evidence="1 2">F01003</strain>
    </source>
</reference>
<gene>
    <name evidence="1" type="ORF">EPL05_16115</name>
</gene>
<accession>A0A3S4Y9E0</accession>
<evidence type="ECO:0000313" key="2">
    <source>
        <dbReference type="Proteomes" id="UP000286701"/>
    </source>
</evidence>
<proteinExistence type="predicted"/>
<evidence type="ECO:0000313" key="1">
    <source>
        <dbReference type="EMBL" id="RWY50273.1"/>
    </source>
</evidence>
<dbReference type="Gene3D" id="3.30.1150.10">
    <property type="match status" value="1"/>
</dbReference>
<dbReference type="Proteomes" id="UP000286701">
    <property type="component" value="Unassembled WGS sequence"/>
</dbReference>
<dbReference type="EMBL" id="SBIW01000007">
    <property type="protein sequence ID" value="RWY50273.1"/>
    <property type="molecule type" value="Genomic_DNA"/>
</dbReference>